<dbReference type="AlphaFoldDB" id="A0A7V1PVW7"/>
<sequence>MTIEEKIEEYAETFDFLEGLDKMEYLVDLAKKSPGLPAEEKNDENRVDGCASETWVKVQGSPDDVEVLGDSEAQIVKGMLYLLSDTVNHHSRDEILALDEQKLLESYGLGGSITNKRMNGFASALQKIKQKLLLLK</sequence>
<comment type="similarity">
    <text evidence="1">Belongs to the SufE family.</text>
</comment>
<evidence type="ECO:0000259" key="2">
    <source>
        <dbReference type="Pfam" id="PF02657"/>
    </source>
</evidence>
<dbReference type="Gene3D" id="3.90.1010.10">
    <property type="match status" value="1"/>
</dbReference>
<feature type="domain" description="Fe-S metabolism associated" evidence="2">
    <location>
        <begin position="12"/>
        <end position="130"/>
    </location>
</feature>
<organism evidence="3">
    <name type="scientific">Caldithrix abyssi</name>
    <dbReference type="NCBI Taxonomy" id="187145"/>
    <lineage>
        <taxon>Bacteria</taxon>
        <taxon>Pseudomonadati</taxon>
        <taxon>Calditrichota</taxon>
        <taxon>Calditrichia</taxon>
        <taxon>Calditrichales</taxon>
        <taxon>Calditrichaceae</taxon>
        <taxon>Caldithrix</taxon>
    </lineage>
</organism>
<dbReference type="PANTHER" id="PTHR43597">
    <property type="entry name" value="SULFUR ACCEPTOR PROTEIN CSDE"/>
    <property type="match status" value="1"/>
</dbReference>
<dbReference type="InterPro" id="IPR003808">
    <property type="entry name" value="Fe-S_metab-assoc_dom"/>
</dbReference>
<dbReference type="PANTHER" id="PTHR43597:SF5">
    <property type="entry name" value="SUFE-LIKE PROTEIN 2, CHLOROPLASTIC"/>
    <property type="match status" value="1"/>
</dbReference>
<gene>
    <name evidence="3" type="ORF">ENJ10_12060</name>
</gene>
<comment type="caution">
    <text evidence="3">The sequence shown here is derived from an EMBL/GenBank/DDBJ whole genome shotgun (WGS) entry which is preliminary data.</text>
</comment>
<reference evidence="3" key="1">
    <citation type="journal article" date="2020" name="mSystems">
        <title>Genome- and Community-Level Interaction Insights into Carbon Utilization and Element Cycling Functions of Hydrothermarchaeota in Hydrothermal Sediment.</title>
        <authorList>
            <person name="Zhou Z."/>
            <person name="Liu Y."/>
            <person name="Xu W."/>
            <person name="Pan J."/>
            <person name="Luo Z.H."/>
            <person name="Li M."/>
        </authorList>
    </citation>
    <scope>NUCLEOTIDE SEQUENCE [LARGE SCALE GENOMIC DNA]</scope>
    <source>
        <strain evidence="3">HyVt-456</strain>
    </source>
</reference>
<dbReference type="Proteomes" id="UP000886005">
    <property type="component" value="Unassembled WGS sequence"/>
</dbReference>
<name>A0A7V1PVW7_CALAY</name>
<accession>A0A7V1PVW7</accession>
<dbReference type="Pfam" id="PF02657">
    <property type="entry name" value="SufE"/>
    <property type="match status" value="1"/>
</dbReference>
<dbReference type="SUPFAM" id="SSF82649">
    <property type="entry name" value="SufE/NifU"/>
    <property type="match status" value="1"/>
</dbReference>
<protein>
    <submittedName>
        <fullName evidence="3">SufE family protein</fullName>
    </submittedName>
</protein>
<dbReference type="EMBL" id="DRLD01000336">
    <property type="protein sequence ID" value="HED11416.1"/>
    <property type="molecule type" value="Genomic_DNA"/>
</dbReference>
<proteinExistence type="inferred from homology"/>
<evidence type="ECO:0000256" key="1">
    <source>
        <dbReference type="ARBA" id="ARBA00010282"/>
    </source>
</evidence>
<evidence type="ECO:0000313" key="3">
    <source>
        <dbReference type="EMBL" id="HED11416.1"/>
    </source>
</evidence>